<evidence type="ECO:0000256" key="1">
    <source>
        <dbReference type="ARBA" id="ARBA00009995"/>
    </source>
</evidence>
<dbReference type="PROSITE" id="PS00375">
    <property type="entry name" value="UDPGT"/>
    <property type="match status" value="1"/>
</dbReference>
<dbReference type="InterPro" id="IPR002213">
    <property type="entry name" value="UDP_glucos_trans"/>
</dbReference>
<proteinExistence type="inferred from homology"/>
<organism evidence="4 5">
    <name type="scientific">Thalictrum thalictroides</name>
    <name type="common">Rue-anemone</name>
    <name type="synonym">Anemone thalictroides</name>
    <dbReference type="NCBI Taxonomy" id="46969"/>
    <lineage>
        <taxon>Eukaryota</taxon>
        <taxon>Viridiplantae</taxon>
        <taxon>Streptophyta</taxon>
        <taxon>Embryophyta</taxon>
        <taxon>Tracheophyta</taxon>
        <taxon>Spermatophyta</taxon>
        <taxon>Magnoliopsida</taxon>
        <taxon>Ranunculales</taxon>
        <taxon>Ranunculaceae</taxon>
        <taxon>Thalictroideae</taxon>
        <taxon>Thalictrum</taxon>
    </lineage>
</organism>
<keyword evidence="5" id="KW-1185">Reference proteome</keyword>
<evidence type="ECO:0000313" key="4">
    <source>
        <dbReference type="EMBL" id="KAF5194098.1"/>
    </source>
</evidence>
<evidence type="ECO:0000313" key="5">
    <source>
        <dbReference type="Proteomes" id="UP000554482"/>
    </source>
</evidence>
<dbReference type="SUPFAM" id="SSF53756">
    <property type="entry name" value="UDP-Glycosyltransferase/glycogen phosphorylase"/>
    <property type="match status" value="1"/>
</dbReference>
<sequence>MIVSWCAQEKVLCHPSVGAFLTHCGWNSMTETICGGVPVICWPFNADQQTNCYCACNSSIWGIGMEINPDVKHDQVSSQIIEMMKGENGKQMRMKAQEWKQKAEEATDVGGSAYINFDMLIKKVLLHSEN</sequence>
<protein>
    <submittedName>
        <fullName evidence="4">Glycosyltransferase</fullName>
    </submittedName>
</protein>
<comment type="similarity">
    <text evidence="1 3">Belongs to the UDP-glycosyltransferase family.</text>
</comment>
<dbReference type="AlphaFoldDB" id="A0A7J6WB37"/>
<reference evidence="4 5" key="1">
    <citation type="submission" date="2020-06" db="EMBL/GenBank/DDBJ databases">
        <title>Transcriptomic and genomic resources for Thalictrum thalictroides and T. hernandezii: Facilitating candidate gene discovery in an emerging model plant lineage.</title>
        <authorList>
            <person name="Arias T."/>
            <person name="Riano-Pachon D.M."/>
            <person name="Di Stilio V.S."/>
        </authorList>
    </citation>
    <scope>NUCLEOTIDE SEQUENCE [LARGE SCALE GENOMIC DNA]</scope>
    <source>
        <strain evidence="5">cv. WT478/WT964</strain>
        <tissue evidence="4">Leaves</tissue>
    </source>
</reference>
<gene>
    <name evidence="4" type="ORF">FRX31_016315</name>
</gene>
<name>A0A7J6WB37_THATH</name>
<evidence type="ECO:0000256" key="2">
    <source>
        <dbReference type="ARBA" id="ARBA00022679"/>
    </source>
</evidence>
<keyword evidence="2 3" id="KW-0808">Transferase</keyword>
<evidence type="ECO:0000256" key="3">
    <source>
        <dbReference type="RuleBase" id="RU003718"/>
    </source>
</evidence>
<dbReference type="GO" id="GO:0080043">
    <property type="term" value="F:quercetin 3-O-glucosyltransferase activity"/>
    <property type="evidence" value="ECO:0007669"/>
    <property type="project" value="TreeGrafter"/>
</dbReference>
<dbReference type="GO" id="GO:0080044">
    <property type="term" value="F:quercetin 7-O-glucosyltransferase activity"/>
    <property type="evidence" value="ECO:0007669"/>
    <property type="project" value="TreeGrafter"/>
</dbReference>
<dbReference type="CDD" id="cd03784">
    <property type="entry name" value="GT1_Gtf-like"/>
    <property type="match status" value="1"/>
</dbReference>
<dbReference type="Proteomes" id="UP000554482">
    <property type="component" value="Unassembled WGS sequence"/>
</dbReference>
<comment type="caution">
    <text evidence="4">The sequence shown here is derived from an EMBL/GenBank/DDBJ whole genome shotgun (WGS) entry which is preliminary data.</text>
</comment>
<dbReference type="InterPro" id="IPR035595">
    <property type="entry name" value="UDP_glycos_trans_CS"/>
</dbReference>
<dbReference type="PANTHER" id="PTHR11926">
    <property type="entry name" value="GLUCOSYL/GLUCURONOSYL TRANSFERASES"/>
    <property type="match status" value="1"/>
</dbReference>
<dbReference type="Pfam" id="PF00201">
    <property type="entry name" value="UDPGT"/>
    <property type="match status" value="1"/>
</dbReference>
<keyword evidence="3" id="KW-0328">Glycosyltransferase</keyword>
<dbReference type="PANTHER" id="PTHR11926:SF1547">
    <property type="entry name" value="GLYCOSYLTRANSFERASE"/>
    <property type="match status" value="1"/>
</dbReference>
<dbReference type="OrthoDB" id="1927969at2759"/>
<dbReference type="EMBL" id="JABWDY010019166">
    <property type="protein sequence ID" value="KAF5194098.1"/>
    <property type="molecule type" value="Genomic_DNA"/>
</dbReference>
<dbReference type="Gene3D" id="3.40.50.2000">
    <property type="entry name" value="Glycogen Phosphorylase B"/>
    <property type="match status" value="2"/>
</dbReference>
<accession>A0A7J6WB37</accession>